<name>A0AAW5SS10_MYCNV</name>
<evidence type="ECO:0000313" key="3">
    <source>
        <dbReference type="EMBL" id="MCV7026345.1"/>
    </source>
</evidence>
<gene>
    <name evidence="3" type="ORF">H7I77_23830</name>
    <name evidence="2" type="ORF">RMCN_4314</name>
</gene>
<reference evidence="3" key="3">
    <citation type="journal article" date="2022" name="BMC Genomics">
        <title>Comparative genome analysis of mycobacteria focusing on tRNA and non-coding RNA.</title>
        <authorList>
            <person name="Behra P.R.K."/>
            <person name="Pettersson B.M.F."/>
            <person name="Ramesh M."/>
            <person name="Das S."/>
            <person name="Dasgupta S."/>
            <person name="Kirsebom L.A."/>
        </authorList>
    </citation>
    <scope>NUCLEOTIDE SEQUENCE</scope>
    <source>
        <strain evidence="3">DSM 44203</strain>
    </source>
</reference>
<dbReference type="Proteomes" id="UP001207528">
    <property type="component" value="Unassembled WGS sequence"/>
</dbReference>
<dbReference type="InterPro" id="IPR024535">
    <property type="entry name" value="RHGA/B-epi-like_pectate_lyase"/>
</dbReference>
<dbReference type="InterPro" id="IPR012334">
    <property type="entry name" value="Pectin_lyas_fold"/>
</dbReference>
<dbReference type="InterPro" id="IPR006626">
    <property type="entry name" value="PbH1"/>
</dbReference>
<proteinExistence type="predicted"/>
<dbReference type="EMBL" id="JACKTI010000063">
    <property type="protein sequence ID" value="MCV7026345.1"/>
    <property type="molecule type" value="Genomic_DNA"/>
</dbReference>
<dbReference type="Gene3D" id="2.160.20.10">
    <property type="entry name" value="Single-stranded right-handed beta-helix, Pectin lyase-like"/>
    <property type="match status" value="1"/>
</dbReference>
<dbReference type="Proteomes" id="UP000069773">
    <property type="component" value="Unassembled WGS sequence"/>
</dbReference>
<evidence type="ECO:0000313" key="5">
    <source>
        <dbReference type="Proteomes" id="UP001207528"/>
    </source>
</evidence>
<evidence type="ECO:0000259" key="1">
    <source>
        <dbReference type="Pfam" id="PF12708"/>
    </source>
</evidence>
<dbReference type="EMBL" id="BCTA01000063">
    <property type="protein sequence ID" value="GAT11181.1"/>
    <property type="molecule type" value="Genomic_DNA"/>
</dbReference>
<dbReference type="SUPFAM" id="SSF51126">
    <property type="entry name" value="Pectin lyase-like"/>
    <property type="match status" value="1"/>
</dbReference>
<dbReference type="Pfam" id="PF12708">
    <property type="entry name" value="Pect-lyase_RHGA_epim"/>
    <property type="match status" value="1"/>
</dbReference>
<reference evidence="2 4" key="1">
    <citation type="journal article" date="2016" name="Genome Announc.">
        <title>Draft Genome Sequences of Five Rapidly Growing Mycobacterium Species, M. thermoresistibile, M. fortuitum subsp. acetamidolyticum, M. canariasense, M. brisbanense, and M. novocastrense.</title>
        <authorList>
            <person name="Katahira K."/>
            <person name="Ogura Y."/>
            <person name="Gotoh Y."/>
            <person name="Hayashi T."/>
        </authorList>
    </citation>
    <scope>NUCLEOTIDE SEQUENCE [LARGE SCALE GENOMIC DNA]</scope>
    <source>
        <strain evidence="2 4">JCM18114</strain>
    </source>
</reference>
<keyword evidence="4" id="KW-1185">Reference proteome</keyword>
<dbReference type="RefSeq" id="WP_067393512.1">
    <property type="nucleotide sequence ID" value="NZ_BCTA01000063.1"/>
</dbReference>
<accession>A0AAW5SS10</accession>
<dbReference type="SMART" id="SM00710">
    <property type="entry name" value="PbH1"/>
    <property type="match status" value="7"/>
</dbReference>
<dbReference type="InterPro" id="IPR011050">
    <property type="entry name" value="Pectin_lyase_fold/virulence"/>
</dbReference>
<protein>
    <recommendedName>
        <fullName evidence="1">Rhamnogalacturonase A/B/Epimerase-like pectate lyase domain-containing protein</fullName>
    </recommendedName>
</protein>
<evidence type="ECO:0000313" key="2">
    <source>
        <dbReference type="EMBL" id="GAT11181.1"/>
    </source>
</evidence>
<sequence>MSHTRREFCLGVFAAALLAGCHGATSGGIVNVRDHGAKGDGVSDDSAAIRSAVDALESGNTLFFPRGSYRFAKRDPDGGAAIYLSEKSDLTIDFEHGAELMMDNVDPAARTGTSHCILIRGPASRITLRGVRIRWAAASLRSMGDGIRVIGSPQTSGGPIAGWEGPQRPVHDITLTDCAVRASPQTGVIMIGVSDIRIAGLQSSDTRADGLHFNACRRATIADYTAVNTGDDGLALVTYQSAAAAYDVGAETFAFPELTDWSNADFWISKITVEGGKANGVRLAGANGVTMTELDARGLRSGAGVMVDSAAAGDDVDWHYVASRNVRLDRIDVDGCEFGVHVLARPPLVPDARFTDFDVSLRTAAFRNCSNWSLRVESDARTPMTGVSVSRCLVEARSTAGGNGGVGLANTSGVQLGEVVIDHRNAVPMLAIADTQQVKIRQARLTITSTGGAGSSPCVGLIGSDGQIDELVIRWQHSPDSWIPIRVTGRSGECAAASAVGGITVGNLELQTASITRRVTTC</sequence>
<evidence type="ECO:0000313" key="4">
    <source>
        <dbReference type="Proteomes" id="UP000069773"/>
    </source>
</evidence>
<dbReference type="AlphaFoldDB" id="A0AAW5SS10"/>
<organism evidence="3 5">
    <name type="scientific">Mycolicibacterium novocastrense</name>
    <name type="common">Mycobacterium novocastrense</name>
    <dbReference type="NCBI Taxonomy" id="59813"/>
    <lineage>
        <taxon>Bacteria</taxon>
        <taxon>Bacillati</taxon>
        <taxon>Actinomycetota</taxon>
        <taxon>Actinomycetes</taxon>
        <taxon>Mycobacteriales</taxon>
        <taxon>Mycobacteriaceae</taxon>
        <taxon>Mycolicibacterium</taxon>
    </lineage>
</organism>
<dbReference type="PROSITE" id="PS51257">
    <property type="entry name" value="PROKAR_LIPOPROTEIN"/>
    <property type="match status" value="1"/>
</dbReference>
<feature type="domain" description="Rhamnogalacturonase A/B/Epimerase-like pectate lyase" evidence="1">
    <location>
        <begin position="29"/>
        <end position="73"/>
    </location>
</feature>
<reference evidence="3" key="2">
    <citation type="submission" date="2020-07" db="EMBL/GenBank/DDBJ databases">
        <authorList>
            <person name="Pettersson B.M.F."/>
            <person name="Behra P.R.K."/>
            <person name="Ramesh M."/>
            <person name="Das S."/>
            <person name="Dasgupta S."/>
            <person name="Kirsebom L.A."/>
        </authorList>
    </citation>
    <scope>NUCLEOTIDE SEQUENCE</scope>
    <source>
        <strain evidence="3">DSM 44203</strain>
    </source>
</reference>
<comment type="caution">
    <text evidence="3">The sequence shown here is derived from an EMBL/GenBank/DDBJ whole genome shotgun (WGS) entry which is preliminary data.</text>
</comment>